<accession>A0A396JSL5</accession>
<feature type="transmembrane region" description="Helical" evidence="1">
    <location>
        <begin position="6"/>
        <end position="26"/>
    </location>
</feature>
<protein>
    <recommendedName>
        <fullName evidence="4">Transmembrane protein</fullName>
    </recommendedName>
</protein>
<dbReference type="Gramene" id="rna1131">
    <property type="protein sequence ID" value="RHN77657.1"/>
    <property type="gene ID" value="gene1131"/>
</dbReference>
<keyword evidence="1" id="KW-1133">Transmembrane helix</keyword>
<dbReference type="AlphaFoldDB" id="A0A396JSL5"/>
<keyword evidence="1" id="KW-0472">Membrane</keyword>
<dbReference type="EMBL" id="PSQE01000001">
    <property type="protein sequence ID" value="RHN77657.1"/>
    <property type="molecule type" value="Genomic_DNA"/>
</dbReference>
<name>A0A396JSL5_MEDTR</name>
<organism evidence="2 3">
    <name type="scientific">Medicago truncatula</name>
    <name type="common">Barrel medic</name>
    <name type="synonym">Medicago tribuloides</name>
    <dbReference type="NCBI Taxonomy" id="3880"/>
    <lineage>
        <taxon>Eukaryota</taxon>
        <taxon>Viridiplantae</taxon>
        <taxon>Streptophyta</taxon>
        <taxon>Embryophyta</taxon>
        <taxon>Tracheophyta</taxon>
        <taxon>Spermatophyta</taxon>
        <taxon>Magnoliopsida</taxon>
        <taxon>eudicotyledons</taxon>
        <taxon>Gunneridae</taxon>
        <taxon>Pentapetalae</taxon>
        <taxon>rosids</taxon>
        <taxon>fabids</taxon>
        <taxon>Fabales</taxon>
        <taxon>Fabaceae</taxon>
        <taxon>Papilionoideae</taxon>
        <taxon>50 kb inversion clade</taxon>
        <taxon>NPAAA clade</taxon>
        <taxon>Hologalegina</taxon>
        <taxon>IRL clade</taxon>
        <taxon>Trifolieae</taxon>
        <taxon>Medicago</taxon>
    </lineage>
</organism>
<feature type="transmembrane region" description="Helical" evidence="1">
    <location>
        <begin position="101"/>
        <end position="120"/>
    </location>
</feature>
<evidence type="ECO:0008006" key="4">
    <source>
        <dbReference type="Google" id="ProtNLM"/>
    </source>
</evidence>
<dbReference type="Proteomes" id="UP000265566">
    <property type="component" value="Chromosome 1"/>
</dbReference>
<keyword evidence="1" id="KW-0812">Transmembrane</keyword>
<reference evidence="3" key="1">
    <citation type="journal article" date="2018" name="Nat. Plants">
        <title>Whole-genome landscape of Medicago truncatula symbiotic genes.</title>
        <authorList>
            <person name="Pecrix Y."/>
            <person name="Staton S.E."/>
            <person name="Sallet E."/>
            <person name="Lelandais-Briere C."/>
            <person name="Moreau S."/>
            <person name="Carrere S."/>
            <person name="Blein T."/>
            <person name="Jardinaud M.F."/>
            <person name="Latrasse D."/>
            <person name="Zouine M."/>
            <person name="Zahm M."/>
            <person name="Kreplak J."/>
            <person name="Mayjonade B."/>
            <person name="Satge C."/>
            <person name="Perez M."/>
            <person name="Cauet S."/>
            <person name="Marande W."/>
            <person name="Chantry-Darmon C."/>
            <person name="Lopez-Roques C."/>
            <person name="Bouchez O."/>
            <person name="Berard A."/>
            <person name="Debelle F."/>
            <person name="Munos S."/>
            <person name="Bendahmane A."/>
            <person name="Berges H."/>
            <person name="Niebel A."/>
            <person name="Buitink J."/>
            <person name="Frugier F."/>
            <person name="Benhamed M."/>
            <person name="Crespi M."/>
            <person name="Gouzy J."/>
            <person name="Gamas P."/>
        </authorList>
    </citation>
    <scope>NUCLEOTIDE SEQUENCE [LARGE SCALE GENOMIC DNA]</scope>
    <source>
        <strain evidence="3">cv. Jemalong A17</strain>
    </source>
</reference>
<proteinExistence type="predicted"/>
<comment type="caution">
    <text evidence="2">The sequence shown here is derived from an EMBL/GenBank/DDBJ whole genome shotgun (WGS) entry which is preliminary data.</text>
</comment>
<sequence>MRNVIIYSSNAICTYKFFFLFAPIVHRKVKKRERGKRLGFHLSHNYVVNFERKKRLYVLLVSMIEELIEQVKSLSSKWFLAKKSVTLLFIQLIFYKSMGNFSSIGCGGHFLVYFWWVKFYEKKIYIA</sequence>
<evidence type="ECO:0000313" key="3">
    <source>
        <dbReference type="Proteomes" id="UP000265566"/>
    </source>
</evidence>
<gene>
    <name evidence="2" type="ORF">MtrunA17_Chr1g0157121</name>
</gene>
<evidence type="ECO:0000256" key="1">
    <source>
        <dbReference type="SAM" id="Phobius"/>
    </source>
</evidence>
<evidence type="ECO:0000313" key="2">
    <source>
        <dbReference type="EMBL" id="RHN77657.1"/>
    </source>
</evidence>